<reference evidence="4 5" key="1">
    <citation type="submission" date="2018-11" db="EMBL/GenBank/DDBJ databases">
        <title>Rufibacter latericius sp. nov., isolated from water in Baiyang Lake.</title>
        <authorList>
            <person name="Yang Y."/>
        </authorList>
    </citation>
    <scope>NUCLEOTIDE SEQUENCE [LARGE SCALE GENOMIC DNA]</scope>
    <source>
        <strain evidence="4 5">MCC P1</strain>
    </source>
</reference>
<dbReference type="NCBIfam" id="TIGR01777">
    <property type="entry name" value="yfcH"/>
    <property type="match status" value="1"/>
</dbReference>
<dbReference type="InterPro" id="IPR001509">
    <property type="entry name" value="Epimerase_deHydtase"/>
</dbReference>
<comment type="similarity">
    <text evidence="1">Belongs to the NAD(P)-dependent epimerase/dehydratase family. SDR39U1 subfamily.</text>
</comment>
<dbReference type="InterPro" id="IPR013549">
    <property type="entry name" value="DUF1731"/>
</dbReference>
<evidence type="ECO:0000259" key="2">
    <source>
        <dbReference type="Pfam" id="PF01370"/>
    </source>
</evidence>
<dbReference type="InterPro" id="IPR036291">
    <property type="entry name" value="NAD(P)-bd_dom_sf"/>
</dbReference>
<evidence type="ECO:0000313" key="4">
    <source>
        <dbReference type="EMBL" id="RNI32966.1"/>
    </source>
</evidence>
<dbReference type="Pfam" id="PF08338">
    <property type="entry name" value="DUF1731"/>
    <property type="match status" value="1"/>
</dbReference>
<dbReference type="CDD" id="cd05242">
    <property type="entry name" value="SDR_a8"/>
    <property type="match status" value="1"/>
</dbReference>
<accession>A0A3M9N5E3</accession>
<dbReference type="InterPro" id="IPR010099">
    <property type="entry name" value="SDR39U1"/>
</dbReference>
<dbReference type="SUPFAM" id="SSF51735">
    <property type="entry name" value="NAD(P)-binding Rossmann-fold domains"/>
    <property type="match status" value="1"/>
</dbReference>
<sequence>MSEKILIAGGTGLVGTRLSEMLIDSGYEVGHLSRTPNKYARYKTFKWDLEKGLIDENAIRYADYVINLAGTSVAGEKWSAARKSQILSSRIKSTNLLCHYLEKTPNHVKGFLASSAVGIYGNSGDRLMTEESSYGSDFLAEVCKQWEQASWQVHNLGIRTVIFRIGIVLSNKGGALPQIAKPVKMMAGAPLGSGKQFMSWIHIDDLCRLFIRAMEDRQIQGVYNAVAPHPASNEELTRTLAKVMHRPMVFPNIPAIGLKLVLGEMSEVVLGGSRVSATKVLQTGFTFEYNHLQEALESLYDKNS</sequence>
<name>A0A3M9N5E3_9BACT</name>
<gene>
    <name evidence="4" type="ORF">EFA69_00650</name>
</gene>
<comment type="caution">
    <text evidence="4">The sequence shown here is derived from an EMBL/GenBank/DDBJ whole genome shotgun (WGS) entry which is preliminary data.</text>
</comment>
<dbReference type="PANTHER" id="PTHR11092">
    <property type="entry name" value="SUGAR NUCLEOTIDE EPIMERASE RELATED"/>
    <property type="match status" value="1"/>
</dbReference>
<evidence type="ECO:0000313" key="5">
    <source>
        <dbReference type="Proteomes" id="UP000271010"/>
    </source>
</evidence>
<dbReference type="AlphaFoldDB" id="A0A3M9N5E3"/>
<dbReference type="Proteomes" id="UP000271010">
    <property type="component" value="Unassembled WGS sequence"/>
</dbReference>
<proteinExistence type="inferred from homology"/>
<dbReference type="Gene3D" id="3.40.50.720">
    <property type="entry name" value="NAD(P)-binding Rossmann-like Domain"/>
    <property type="match status" value="1"/>
</dbReference>
<protein>
    <submittedName>
        <fullName evidence="4">TIGR01777 family protein</fullName>
    </submittedName>
</protein>
<evidence type="ECO:0000259" key="3">
    <source>
        <dbReference type="Pfam" id="PF08338"/>
    </source>
</evidence>
<organism evidence="4 5">
    <name type="scientific">Rufibacter immobilis</name>
    <dbReference type="NCBI Taxonomy" id="1348778"/>
    <lineage>
        <taxon>Bacteria</taxon>
        <taxon>Pseudomonadati</taxon>
        <taxon>Bacteroidota</taxon>
        <taxon>Cytophagia</taxon>
        <taxon>Cytophagales</taxon>
        <taxon>Hymenobacteraceae</taxon>
        <taxon>Rufibacter</taxon>
    </lineage>
</organism>
<feature type="domain" description="DUF1731" evidence="3">
    <location>
        <begin position="253"/>
        <end position="299"/>
    </location>
</feature>
<dbReference type="PANTHER" id="PTHR11092:SF0">
    <property type="entry name" value="EPIMERASE FAMILY PROTEIN SDR39U1"/>
    <property type="match status" value="1"/>
</dbReference>
<dbReference type="RefSeq" id="WP_123131165.1">
    <property type="nucleotide sequence ID" value="NZ_JBHMAD010000013.1"/>
</dbReference>
<keyword evidence="5" id="KW-1185">Reference proteome</keyword>
<dbReference type="OrthoDB" id="9801773at2"/>
<dbReference type="EMBL" id="RJJE01000001">
    <property type="protein sequence ID" value="RNI32966.1"/>
    <property type="molecule type" value="Genomic_DNA"/>
</dbReference>
<feature type="domain" description="NAD-dependent epimerase/dehydratase" evidence="2">
    <location>
        <begin position="5"/>
        <end position="224"/>
    </location>
</feature>
<evidence type="ECO:0000256" key="1">
    <source>
        <dbReference type="ARBA" id="ARBA00009353"/>
    </source>
</evidence>
<dbReference type="Pfam" id="PF01370">
    <property type="entry name" value="Epimerase"/>
    <property type="match status" value="1"/>
</dbReference>